<reference evidence="8 9" key="1">
    <citation type="submission" date="2016-10" db="EMBL/GenBank/DDBJ databases">
        <title>Comparative genomics between deep and shallow subseafloor isolates.</title>
        <authorList>
            <person name="Ishii S."/>
            <person name="Miller J.R."/>
            <person name="Sutton G."/>
            <person name="Suzuki S."/>
            <person name="Methe B."/>
            <person name="Inagaki F."/>
            <person name="Imachi H."/>
        </authorList>
    </citation>
    <scope>NUCLEOTIDE SEQUENCE [LARGE SCALE GENOMIC DNA]</scope>
    <source>
        <strain evidence="5 8">A8p</strain>
        <strain evidence="4 9">MO-MB1</strain>
    </source>
</reference>
<evidence type="ECO:0000256" key="3">
    <source>
        <dbReference type="PIRNR" id="PIRNR009265"/>
    </source>
</evidence>
<dbReference type="OrthoDB" id="25211at2157"/>
<keyword evidence="2" id="KW-0342">GTP-binding</keyword>
<dbReference type="Proteomes" id="UP000232631">
    <property type="component" value="Chromosome"/>
</dbReference>
<dbReference type="Pfam" id="PF05165">
    <property type="entry name" value="GCH_III"/>
    <property type="match status" value="1"/>
</dbReference>
<evidence type="ECO:0000313" key="7">
    <source>
        <dbReference type="EMBL" id="NMO10011.1"/>
    </source>
</evidence>
<reference evidence="6" key="2">
    <citation type="journal article" date="2020" name="bioRxiv">
        <title>A rank-normalized archaeal taxonomy based on genome phylogeny resolves widespread incomplete and uneven classifications.</title>
        <authorList>
            <person name="Rinke C."/>
            <person name="Chuvochina M."/>
            <person name="Mussig A.J."/>
            <person name="Chaumeil P.-A."/>
            <person name="Waite D.W."/>
            <person name="Whitman W.B."/>
            <person name="Parks D.H."/>
            <person name="Hugenholtz P."/>
        </authorList>
    </citation>
    <scope>NUCLEOTIDE SEQUENCE</scope>
    <source>
        <strain evidence="6">UBA11802</strain>
    </source>
</reference>
<dbReference type="PIRSF" id="PIRSF009265">
    <property type="entry name" value="GTP_cyclohydro_3"/>
    <property type="match status" value="1"/>
</dbReference>
<dbReference type="GO" id="GO:0005525">
    <property type="term" value="F:GTP binding"/>
    <property type="evidence" value="ECO:0007669"/>
    <property type="project" value="UniProtKB-KW"/>
</dbReference>
<dbReference type="RefSeq" id="WP_100905011.1">
    <property type="nucleotide sequence ID" value="NZ_CP017766.1"/>
</dbReference>
<dbReference type="EMBL" id="CP017766">
    <property type="protein sequence ID" value="AUB55034.1"/>
    <property type="molecule type" value="Genomic_DNA"/>
</dbReference>
<keyword evidence="2" id="KW-0547">Nucleotide-binding</keyword>
<evidence type="ECO:0000313" key="9">
    <source>
        <dbReference type="Proteomes" id="UP000232806"/>
    </source>
</evidence>
<gene>
    <name evidence="2" type="primary">gch3</name>
    <name evidence="4" type="ORF">BK007_02725</name>
    <name evidence="5" type="ORF">BK009_10790</name>
    <name evidence="6" type="ORF">HA271_08540</name>
    <name evidence="7" type="ORF">HG719_09270</name>
</gene>
<dbReference type="Gene3D" id="3.30.70.270">
    <property type="match status" value="1"/>
</dbReference>
<dbReference type="EMBL" id="CP017768">
    <property type="protein sequence ID" value="AUB61118.1"/>
    <property type="molecule type" value="Genomic_DNA"/>
</dbReference>
<dbReference type="EMBL" id="JABBYL010000033">
    <property type="protein sequence ID" value="NMO10011.1"/>
    <property type="molecule type" value="Genomic_DNA"/>
</dbReference>
<dbReference type="InterPro" id="IPR029787">
    <property type="entry name" value="Nucleotide_cyclase"/>
</dbReference>
<accession>A0A2H4VSQ0</accession>
<dbReference type="NCBIfam" id="NF002587">
    <property type="entry name" value="PRK02240.1"/>
    <property type="match status" value="1"/>
</dbReference>
<dbReference type="PANTHER" id="PTHR42202">
    <property type="entry name" value="GTP CYCLOHYDROLASE III"/>
    <property type="match status" value="1"/>
</dbReference>
<protein>
    <recommendedName>
        <fullName evidence="2 3">GTP cyclohydrolase III</fullName>
        <ecNumber evidence="2 3">3.5.4.29</ecNumber>
    </recommendedName>
</protein>
<dbReference type="PANTHER" id="PTHR42202:SF1">
    <property type="entry name" value="GTP CYCLOHYDROLASE III"/>
    <property type="match status" value="1"/>
</dbReference>
<dbReference type="GO" id="GO:0043740">
    <property type="term" value="F:GTP cyclohydrolase IIa activity"/>
    <property type="evidence" value="ECO:0007669"/>
    <property type="project" value="UniProtKB-UniRule"/>
</dbReference>
<accession>A0A2H4VAA4</accession>
<dbReference type="GeneID" id="35123649"/>
<name>A0A2H4VSQ0_9EURY</name>
<reference evidence="7 10" key="3">
    <citation type="submission" date="2020-04" db="EMBL/GenBank/DDBJ databases">
        <title>Draft genome of Methanobacterium subterraneum isolated from animal feces.</title>
        <authorList>
            <person name="Ouboter H.T."/>
            <person name="Berger S."/>
            <person name="Gungor E."/>
            <person name="Jetten M.S.M."/>
            <person name="Welte C.U."/>
        </authorList>
    </citation>
    <scope>NUCLEOTIDE SEQUENCE [LARGE SCALE GENOMIC DNA]</scope>
    <source>
        <strain evidence="7">HO_2020</strain>
    </source>
</reference>
<evidence type="ECO:0000256" key="2">
    <source>
        <dbReference type="HAMAP-Rule" id="MF_00608"/>
    </source>
</evidence>
<organism evidence="5 8">
    <name type="scientific">Methanobacterium subterraneum</name>
    <dbReference type="NCBI Taxonomy" id="59277"/>
    <lineage>
        <taxon>Archaea</taxon>
        <taxon>Methanobacteriati</taxon>
        <taxon>Methanobacteriota</taxon>
        <taxon>Methanomada group</taxon>
        <taxon>Methanobacteria</taxon>
        <taxon>Methanobacteriales</taxon>
        <taxon>Methanobacteriaceae</taxon>
        <taxon>Methanobacterium</taxon>
    </lineage>
</organism>
<keyword evidence="8" id="KW-1185">Reference proteome</keyword>
<dbReference type="AlphaFoldDB" id="A0A2H4VSQ0"/>
<dbReference type="Proteomes" id="UP000232806">
    <property type="component" value="Chromosome"/>
</dbReference>
<dbReference type="InterPro" id="IPR043128">
    <property type="entry name" value="Rev_trsase/Diguanyl_cyclase"/>
</dbReference>
<dbReference type="HAMAP" id="MF_00608">
    <property type="entry name" value="GTP_cyclohydro_3"/>
    <property type="match status" value="1"/>
</dbReference>
<dbReference type="Proteomes" id="UP000586031">
    <property type="component" value="Unassembled WGS sequence"/>
</dbReference>
<sequence length="253" mass="27785">MIQMTLIQIDNYGPWTVTPTPRAEADLQILQAELYADVQRQFAAKGGLVFFTRFDNMLAVTNGVDMEHHLHIQKSIGNRYPITLSMGVGTAETPYEAQRSATSALQKYGGAQSEDRSEILAIEGLVNPDDSFVQIAHIDINGITDSLTDIIPAYDTSFIVNRVQHFLMKKLIEKGSLLFFIGGDNFMSPCNGMTPEGILTVIEEIEEEINIALKAGVGKASTAEKAANLADLALEEIRDGNTYNLVHVLNNKP</sequence>
<comment type="function">
    <text evidence="2 3">Catalyzes the formation of 2-amino-5-formylamino-6-ribofuranosylamino-4(3H)-pyrimidinone ribonucleotide monophosphate and inorganic phosphate from GTP. Also has an independent pyrophosphate phosphohydrolase activity.</text>
</comment>
<evidence type="ECO:0000313" key="4">
    <source>
        <dbReference type="EMBL" id="AUB55034.1"/>
    </source>
</evidence>
<evidence type="ECO:0000256" key="1">
    <source>
        <dbReference type="ARBA" id="ARBA00022801"/>
    </source>
</evidence>
<proteinExistence type="inferred from homology"/>
<evidence type="ECO:0000313" key="10">
    <source>
        <dbReference type="Proteomes" id="UP000591058"/>
    </source>
</evidence>
<dbReference type="InterPro" id="IPR007839">
    <property type="entry name" value="GTP_CycHdrlase_3"/>
</dbReference>
<keyword evidence="1 2" id="KW-0378">Hydrolase</keyword>
<dbReference type="EMBL" id="DUHE01000238">
    <property type="protein sequence ID" value="HII84858.1"/>
    <property type="molecule type" value="Genomic_DNA"/>
</dbReference>
<comment type="similarity">
    <text evidence="2 3">Belongs to the archaeal-type GTP cyclohydrolase family.</text>
</comment>
<evidence type="ECO:0000313" key="8">
    <source>
        <dbReference type="Proteomes" id="UP000232631"/>
    </source>
</evidence>
<dbReference type="KEGG" id="msub:BK009_10790"/>
<dbReference type="EC" id="3.5.4.29" evidence="2 3"/>
<dbReference type="Proteomes" id="UP000591058">
    <property type="component" value="Unassembled WGS sequence"/>
</dbReference>
<evidence type="ECO:0000313" key="6">
    <source>
        <dbReference type="EMBL" id="HII84858.1"/>
    </source>
</evidence>
<comment type="catalytic activity">
    <reaction evidence="2 3">
        <text>GTP + 3 H2O = 2-amino-5-formylamino-6-(5-phospho-D-ribosylamino)pyrimidin-4(3H)-one + 2 phosphate + 2 H(+)</text>
        <dbReference type="Rhea" id="RHEA:22468"/>
        <dbReference type="ChEBI" id="CHEBI:15377"/>
        <dbReference type="ChEBI" id="CHEBI:15378"/>
        <dbReference type="ChEBI" id="CHEBI:37565"/>
        <dbReference type="ChEBI" id="CHEBI:43474"/>
        <dbReference type="ChEBI" id="CHEBI:57258"/>
        <dbReference type="EC" id="3.5.4.29"/>
    </reaction>
</comment>
<evidence type="ECO:0000313" key="5">
    <source>
        <dbReference type="EMBL" id="AUB61118.1"/>
    </source>
</evidence>
<dbReference type="Gene3D" id="3.30.70.1230">
    <property type="entry name" value="Nucleotide cyclase"/>
    <property type="match status" value="1"/>
</dbReference>